<sequence length="42" mass="4794">MAHLNQELGVSPMSTSSEDDSPKIISRTPRRRKHKKKVSTRC</sequence>
<evidence type="ECO:0000313" key="2">
    <source>
        <dbReference type="EMBL" id="CAG8453954.1"/>
    </source>
</evidence>
<reference evidence="2" key="1">
    <citation type="submission" date="2021-06" db="EMBL/GenBank/DDBJ databases">
        <authorList>
            <person name="Kallberg Y."/>
            <person name="Tangrot J."/>
            <person name="Rosling A."/>
        </authorList>
    </citation>
    <scope>NUCLEOTIDE SEQUENCE</scope>
    <source>
        <strain evidence="2">FL130A</strain>
    </source>
</reference>
<proteinExistence type="predicted"/>
<evidence type="ECO:0000256" key="1">
    <source>
        <dbReference type="SAM" id="MobiDB-lite"/>
    </source>
</evidence>
<gene>
    <name evidence="2" type="ORF">ALEPTO_LOCUS1170</name>
</gene>
<feature type="region of interest" description="Disordered" evidence="1">
    <location>
        <begin position="1"/>
        <end position="42"/>
    </location>
</feature>
<dbReference type="EMBL" id="CAJVPS010000116">
    <property type="protein sequence ID" value="CAG8453954.1"/>
    <property type="molecule type" value="Genomic_DNA"/>
</dbReference>
<dbReference type="AlphaFoldDB" id="A0A9N8YUS1"/>
<protein>
    <submittedName>
        <fullName evidence="2">12712_t:CDS:1</fullName>
    </submittedName>
</protein>
<comment type="caution">
    <text evidence="2">The sequence shown here is derived from an EMBL/GenBank/DDBJ whole genome shotgun (WGS) entry which is preliminary data.</text>
</comment>
<keyword evidence="3" id="KW-1185">Reference proteome</keyword>
<organism evidence="2 3">
    <name type="scientific">Ambispora leptoticha</name>
    <dbReference type="NCBI Taxonomy" id="144679"/>
    <lineage>
        <taxon>Eukaryota</taxon>
        <taxon>Fungi</taxon>
        <taxon>Fungi incertae sedis</taxon>
        <taxon>Mucoromycota</taxon>
        <taxon>Glomeromycotina</taxon>
        <taxon>Glomeromycetes</taxon>
        <taxon>Archaeosporales</taxon>
        <taxon>Ambisporaceae</taxon>
        <taxon>Ambispora</taxon>
    </lineage>
</organism>
<feature type="compositionally biased region" description="Basic residues" evidence="1">
    <location>
        <begin position="28"/>
        <end position="42"/>
    </location>
</feature>
<evidence type="ECO:0000313" key="3">
    <source>
        <dbReference type="Proteomes" id="UP000789508"/>
    </source>
</evidence>
<dbReference type="OrthoDB" id="10544166at2759"/>
<accession>A0A9N8YUS1</accession>
<dbReference type="Proteomes" id="UP000789508">
    <property type="component" value="Unassembled WGS sequence"/>
</dbReference>
<name>A0A9N8YUS1_9GLOM</name>